<dbReference type="Pfam" id="PF11209">
    <property type="entry name" value="LmeA"/>
    <property type="match status" value="1"/>
</dbReference>
<reference evidence="1" key="1">
    <citation type="submission" date="2014-11" db="EMBL/GenBank/DDBJ databases">
        <authorList>
            <person name="Malar M.C."/>
            <person name="Sen D."/>
            <person name="Tripathy S."/>
        </authorList>
    </citation>
    <scope>NUCLEOTIDE SEQUENCE</scope>
    <source>
        <strain evidence="1">BDU141951</strain>
    </source>
</reference>
<dbReference type="EMBL" id="JTHE02000003">
    <property type="protein sequence ID" value="NEV66141.1"/>
    <property type="molecule type" value="Genomic_DNA"/>
</dbReference>
<proteinExistence type="predicted"/>
<organism evidence="1">
    <name type="scientific">Lyngbya confervoides BDU141951</name>
    <dbReference type="NCBI Taxonomy" id="1574623"/>
    <lineage>
        <taxon>Bacteria</taxon>
        <taxon>Bacillati</taxon>
        <taxon>Cyanobacteriota</taxon>
        <taxon>Cyanophyceae</taxon>
        <taxon>Oscillatoriophycideae</taxon>
        <taxon>Oscillatoriales</taxon>
        <taxon>Microcoleaceae</taxon>
        <taxon>Lyngbya</taxon>
    </lineage>
</organism>
<reference evidence="1" key="3">
    <citation type="submission" date="2020-02" db="EMBL/GenBank/DDBJ databases">
        <authorList>
            <person name="Sarangi A.N."/>
            <person name="Ghosh S."/>
            <person name="Mukherjee M."/>
            <person name="Tripathy S."/>
        </authorList>
    </citation>
    <scope>NUCLEOTIDE SEQUENCE</scope>
    <source>
        <strain evidence="1">BDU141951</strain>
    </source>
</reference>
<protein>
    <submittedName>
        <fullName evidence="1">DUF2993 domain-containing protein</fullName>
    </submittedName>
</protein>
<dbReference type="AlphaFoldDB" id="A0A0C1Y093"/>
<reference evidence="1" key="2">
    <citation type="journal article" date="2015" name="Genome Announc.">
        <title>Draft Genome Sequence of Filamentous Marine Cyanobacterium Lyngbya confervoides Strain BDU141951.</title>
        <authorList>
            <person name="Chandrababunaidu M.M."/>
            <person name="Sen D."/>
            <person name="Tripathy S."/>
        </authorList>
    </citation>
    <scope>NUCLEOTIDE SEQUENCE</scope>
    <source>
        <strain evidence="1">BDU141951</strain>
    </source>
</reference>
<sequence>MTSIVFGNLPVPGQSGDRVVSKAVTAAISALFRQAEKLEAIVRAEPVAKLFQGSVDGFDFIGKGLLMYSGLRVESMEFYVQSVAIDFGAIFKGQVKLKQATQANMRIELTEEDLNASFNTPFLVEKMQQLTFNGESLTFETVELKVEDDGSLQLDSRVRVGYAAEREKISLKTRLEVENRRRIQFTDVSYGDESTNLDLCQALVEHLNNMLDLDKFALDGMQLRVDQLRLRNQKLTLYGMANITNFPRRTATQAAA</sequence>
<evidence type="ECO:0000313" key="1">
    <source>
        <dbReference type="EMBL" id="NEV66141.1"/>
    </source>
</evidence>
<comment type="caution">
    <text evidence="1">The sequence shown here is derived from an EMBL/GenBank/DDBJ whole genome shotgun (WGS) entry which is preliminary data.</text>
</comment>
<dbReference type="InterPro" id="IPR021373">
    <property type="entry name" value="DUF2993"/>
</dbReference>
<gene>
    <name evidence="1" type="ORF">QQ91_003315</name>
</gene>
<accession>A0A0C1Y093</accession>
<name>A0A0C1Y093_9CYAN</name>